<evidence type="ECO:0000313" key="3">
    <source>
        <dbReference type="Proteomes" id="UP000676565"/>
    </source>
</evidence>
<dbReference type="EMBL" id="JAGKQQ010000001">
    <property type="protein sequence ID" value="MBP3954968.1"/>
    <property type="molecule type" value="Genomic_DNA"/>
</dbReference>
<proteinExistence type="predicted"/>
<comment type="caution">
    <text evidence="2">The sequence shown here is derived from an EMBL/GenBank/DDBJ whole genome shotgun (WGS) entry which is preliminary data.</text>
</comment>
<organism evidence="2 3">
    <name type="scientific">Gemmata palustris</name>
    <dbReference type="NCBI Taxonomy" id="2822762"/>
    <lineage>
        <taxon>Bacteria</taxon>
        <taxon>Pseudomonadati</taxon>
        <taxon>Planctomycetota</taxon>
        <taxon>Planctomycetia</taxon>
        <taxon>Gemmatales</taxon>
        <taxon>Gemmataceae</taxon>
        <taxon>Gemmata</taxon>
    </lineage>
</organism>
<protein>
    <submittedName>
        <fullName evidence="2">Uncharacterized protein</fullName>
    </submittedName>
</protein>
<gene>
    <name evidence="2" type="ORF">J8F10_06690</name>
</gene>
<keyword evidence="3" id="KW-1185">Reference proteome</keyword>
<feature type="region of interest" description="Disordered" evidence="1">
    <location>
        <begin position="24"/>
        <end position="66"/>
    </location>
</feature>
<sequence>MLPNDLTATPYYHERAMEIMRESQGTLSYDQSAERAQEQLRSGSSVARRSAAPTEQATRPSATRTVNPKDVTNYMIDHGTTYDVALEAVREGKGSSGSLDDVLAKLSGTPANHEAAVTYMLQSGVSYDAACAHVGCR</sequence>
<reference evidence="2 3" key="1">
    <citation type="submission" date="2021-04" db="EMBL/GenBank/DDBJ databases">
        <authorList>
            <person name="Ivanova A."/>
        </authorList>
    </citation>
    <scope>NUCLEOTIDE SEQUENCE [LARGE SCALE GENOMIC DNA]</scope>
    <source>
        <strain evidence="2 3">G18</strain>
    </source>
</reference>
<feature type="compositionally biased region" description="Low complexity" evidence="1">
    <location>
        <begin position="41"/>
        <end position="52"/>
    </location>
</feature>
<dbReference type="RefSeq" id="WP_210653074.1">
    <property type="nucleotide sequence ID" value="NZ_JAGKQQ010000001.1"/>
</dbReference>
<accession>A0ABS5BMQ6</accession>
<name>A0ABS5BMQ6_9BACT</name>
<feature type="compositionally biased region" description="Polar residues" evidence="1">
    <location>
        <begin position="53"/>
        <end position="66"/>
    </location>
</feature>
<dbReference type="Proteomes" id="UP000676565">
    <property type="component" value="Unassembled WGS sequence"/>
</dbReference>
<evidence type="ECO:0000256" key="1">
    <source>
        <dbReference type="SAM" id="MobiDB-lite"/>
    </source>
</evidence>
<evidence type="ECO:0000313" key="2">
    <source>
        <dbReference type="EMBL" id="MBP3954968.1"/>
    </source>
</evidence>